<keyword evidence="17" id="KW-1185">Reference proteome</keyword>
<dbReference type="SUPFAM" id="SSF54495">
    <property type="entry name" value="UBC-like"/>
    <property type="match status" value="1"/>
</dbReference>
<dbReference type="Proteomes" id="UP000649617">
    <property type="component" value="Unassembled WGS sequence"/>
</dbReference>
<keyword evidence="7" id="KW-0547">Nucleotide-binding</keyword>
<evidence type="ECO:0000256" key="1">
    <source>
        <dbReference type="ARBA" id="ARBA00004123"/>
    </source>
</evidence>
<dbReference type="EMBL" id="CAJNIZ010029324">
    <property type="protein sequence ID" value="CAE7515002.1"/>
    <property type="molecule type" value="Genomic_DNA"/>
</dbReference>
<reference evidence="16" key="1">
    <citation type="submission" date="2021-02" db="EMBL/GenBank/DDBJ databases">
        <authorList>
            <person name="Dougan E. K."/>
            <person name="Rhodes N."/>
            <person name="Thang M."/>
            <person name="Chan C."/>
        </authorList>
    </citation>
    <scope>NUCLEOTIDE SEQUENCE</scope>
</reference>
<evidence type="ECO:0000256" key="10">
    <source>
        <dbReference type="ARBA" id="ARBA00023242"/>
    </source>
</evidence>
<evidence type="ECO:0000256" key="9">
    <source>
        <dbReference type="ARBA" id="ARBA00022840"/>
    </source>
</evidence>
<evidence type="ECO:0000256" key="12">
    <source>
        <dbReference type="ARBA" id="ARBA00041798"/>
    </source>
</evidence>
<dbReference type="CDD" id="cd23809">
    <property type="entry name" value="UBCc_UBE2Z"/>
    <property type="match status" value="1"/>
</dbReference>
<dbReference type="PROSITE" id="PS50127">
    <property type="entry name" value="UBC_2"/>
    <property type="match status" value="1"/>
</dbReference>
<evidence type="ECO:0000256" key="8">
    <source>
        <dbReference type="ARBA" id="ARBA00022786"/>
    </source>
</evidence>
<evidence type="ECO:0000259" key="15">
    <source>
        <dbReference type="PROSITE" id="PS50127"/>
    </source>
</evidence>
<dbReference type="EC" id="2.3.2.23" evidence="3"/>
<dbReference type="InterPro" id="IPR000608">
    <property type="entry name" value="UBC"/>
</dbReference>
<evidence type="ECO:0000256" key="2">
    <source>
        <dbReference type="ARBA" id="ARBA00004496"/>
    </source>
</evidence>
<evidence type="ECO:0000256" key="14">
    <source>
        <dbReference type="ARBA" id="ARBA00042401"/>
    </source>
</evidence>
<evidence type="ECO:0000256" key="3">
    <source>
        <dbReference type="ARBA" id="ARBA00012486"/>
    </source>
</evidence>
<evidence type="ECO:0000256" key="13">
    <source>
        <dbReference type="ARBA" id="ARBA00042316"/>
    </source>
</evidence>
<evidence type="ECO:0000313" key="17">
    <source>
        <dbReference type="Proteomes" id="UP000649617"/>
    </source>
</evidence>
<keyword evidence="8" id="KW-0833">Ubl conjugation pathway</keyword>
<dbReference type="GO" id="GO:0005524">
    <property type="term" value="F:ATP binding"/>
    <property type="evidence" value="ECO:0007669"/>
    <property type="project" value="UniProtKB-KW"/>
</dbReference>
<name>A0A812TCW6_SYMPI</name>
<protein>
    <recommendedName>
        <fullName evidence="11">Ubiquitin-conjugating enzyme E2 Z</fullName>
        <ecNumber evidence="3">2.3.2.23</ecNumber>
    </recommendedName>
    <alternativeName>
        <fullName evidence="12">E2 ubiquitin-conjugating enzyme Z</fullName>
    </alternativeName>
    <alternativeName>
        <fullName evidence="14">Ubiquitin carrier protein Z</fullName>
    </alternativeName>
    <alternativeName>
        <fullName evidence="13">Ubiquitin-protein ligase Z</fullName>
    </alternativeName>
</protein>
<dbReference type="GO" id="GO:0005634">
    <property type="term" value="C:nucleus"/>
    <property type="evidence" value="ECO:0007669"/>
    <property type="project" value="UniProtKB-SubCell"/>
</dbReference>
<evidence type="ECO:0000256" key="11">
    <source>
        <dbReference type="ARBA" id="ARBA00039894"/>
    </source>
</evidence>
<dbReference type="PANTHER" id="PTHR46116:SF26">
    <property type="entry name" value="UBIQUITIN-CONJUGATING ENZYME E2 Z"/>
    <property type="match status" value="1"/>
</dbReference>
<proteinExistence type="predicted"/>
<feature type="domain" description="UBC core" evidence="15">
    <location>
        <begin position="4"/>
        <end position="166"/>
    </location>
</feature>
<accession>A0A812TCW6</accession>
<evidence type="ECO:0000256" key="4">
    <source>
        <dbReference type="ARBA" id="ARBA00022490"/>
    </source>
</evidence>
<organism evidence="16 17">
    <name type="scientific">Symbiodinium pilosum</name>
    <name type="common">Dinoflagellate</name>
    <dbReference type="NCBI Taxonomy" id="2952"/>
    <lineage>
        <taxon>Eukaryota</taxon>
        <taxon>Sar</taxon>
        <taxon>Alveolata</taxon>
        <taxon>Dinophyceae</taxon>
        <taxon>Suessiales</taxon>
        <taxon>Symbiodiniaceae</taxon>
        <taxon>Symbiodinium</taxon>
    </lineage>
</organism>
<evidence type="ECO:0000256" key="5">
    <source>
        <dbReference type="ARBA" id="ARBA00022679"/>
    </source>
</evidence>
<dbReference type="Pfam" id="PF00179">
    <property type="entry name" value="UQ_con"/>
    <property type="match status" value="1"/>
</dbReference>
<evidence type="ECO:0000256" key="6">
    <source>
        <dbReference type="ARBA" id="ARBA00022703"/>
    </source>
</evidence>
<dbReference type="InterPro" id="IPR016135">
    <property type="entry name" value="UBQ-conjugating_enzyme/RWD"/>
</dbReference>
<dbReference type="AlphaFoldDB" id="A0A812TCW6"/>
<dbReference type="GO" id="GO:0004869">
    <property type="term" value="F:cysteine-type endopeptidase inhibitor activity"/>
    <property type="evidence" value="ECO:0007669"/>
    <property type="project" value="TreeGrafter"/>
</dbReference>
<keyword evidence="6" id="KW-0053">Apoptosis</keyword>
<sequence length="180" mass="19711">MAESGLRRLQRDLKTIQGDCGSSTVCVSPRGDDLSSLDALVIGPPDTPYDGALLHFQIQVSGSYPMNPPEVRFLTTESGKLRIHPQLYADGKVCLSILGTWHGPRWTASSSIRTVLLSIQSLLCEDPLRCEPGMEAAPDDKARVTLQAVKEENLCIPPLACIREQDNLDKPGWRNLARAC</sequence>
<evidence type="ECO:0000256" key="7">
    <source>
        <dbReference type="ARBA" id="ARBA00022741"/>
    </source>
</evidence>
<gene>
    <name evidence="16" type="primary">UBE2Z</name>
    <name evidence="16" type="ORF">SPIL2461_LOCUS13438</name>
</gene>
<comment type="caution">
    <text evidence="16">The sequence shown here is derived from an EMBL/GenBank/DDBJ whole genome shotgun (WGS) entry which is preliminary data.</text>
</comment>
<dbReference type="OrthoDB" id="434693at2759"/>
<dbReference type="GO" id="GO:0061631">
    <property type="term" value="F:ubiquitin conjugating enzyme activity"/>
    <property type="evidence" value="ECO:0007669"/>
    <property type="project" value="UniProtKB-EC"/>
</dbReference>
<keyword evidence="10" id="KW-0539">Nucleus</keyword>
<dbReference type="GO" id="GO:0005737">
    <property type="term" value="C:cytoplasm"/>
    <property type="evidence" value="ECO:0007669"/>
    <property type="project" value="UniProtKB-SubCell"/>
</dbReference>
<dbReference type="SMART" id="SM00212">
    <property type="entry name" value="UBCc"/>
    <property type="match status" value="1"/>
</dbReference>
<keyword evidence="4" id="KW-0963">Cytoplasm</keyword>
<keyword evidence="9" id="KW-0067">ATP-binding</keyword>
<keyword evidence="5" id="KW-0808">Transferase</keyword>
<comment type="subcellular location">
    <subcellularLocation>
        <location evidence="2">Cytoplasm</location>
    </subcellularLocation>
    <subcellularLocation>
        <location evidence="1">Nucleus</location>
    </subcellularLocation>
</comment>
<dbReference type="Gene3D" id="3.10.110.10">
    <property type="entry name" value="Ubiquitin Conjugating Enzyme"/>
    <property type="match status" value="1"/>
</dbReference>
<dbReference type="PANTHER" id="PTHR46116">
    <property type="entry name" value="(E3-INDEPENDENT) E2 UBIQUITIN-CONJUGATING ENZYME"/>
    <property type="match status" value="1"/>
</dbReference>
<evidence type="ECO:0000313" key="16">
    <source>
        <dbReference type="EMBL" id="CAE7515002.1"/>
    </source>
</evidence>